<protein>
    <submittedName>
        <fullName evidence="1">Uncharacterized protein</fullName>
    </submittedName>
</protein>
<sequence>MTGPTIGQQLDATLSNLATKQDLERFATKDDIAEMKADLKAEMKAYVTHDQLSIVIKAAVHELVQVINQNTEDLREDLANSGIKFRTRTRGRGNYSAE</sequence>
<keyword evidence="2" id="KW-1185">Reference proteome</keyword>
<evidence type="ECO:0000313" key="2">
    <source>
        <dbReference type="Proteomes" id="UP000321523"/>
    </source>
</evidence>
<dbReference type="Proteomes" id="UP000321523">
    <property type="component" value="Unassembled WGS sequence"/>
</dbReference>
<comment type="caution">
    <text evidence="1">The sequence shown here is derived from an EMBL/GenBank/DDBJ whole genome shotgun (WGS) entry which is preliminary data.</text>
</comment>
<dbReference type="RefSeq" id="WP_044425310.1">
    <property type="nucleotide sequence ID" value="NZ_BJYZ01000002.1"/>
</dbReference>
<reference evidence="1 2" key="1">
    <citation type="submission" date="2019-07" db="EMBL/GenBank/DDBJ databases">
        <title>Whole genome shotgun sequence of Skermanella aerolata NBRC 106429.</title>
        <authorList>
            <person name="Hosoyama A."/>
            <person name="Uohara A."/>
            <person name="Ohji S."/>
            <person name="Ichikawa N."/>
        </authorList>
    </citation>
    <scope>NUCLEOTIDE SEQUENCE [LARGE SCALE GENOMIC DNA]</scope>
    <source>
        <strain evidence="1 2">NBRC 106429</strain>
    </source>
</reference>
<accession>A0A512DJF7</accession>
<gene>
    <name evidence="1" type="ORF">SAE02_07660</name>
</gene>
<evidence type="ECO:0000313" key="1">
    <source>
        <dbReference type="EMBL" id="GEO36618.1"/>
    </source>
</evidence>
<proteinExistence type="predicted"/>
<dbReference type="AlphaFoldDB" id="A0A512DJF7"/>
<name>A0A512DJF7_9PROT</name>
<dbReference type="EMBL" id="BJYZ01000002">
    <property type="protein sequence ID" value="GEO36618.1"/>
    <property type="molecule type" value="Genomic_DNA"/>
</dbReference>
<organism evidence="1 2">
    <name type="scientific">Skermanella aerolata</name>
    <dbReference type="NCBI Taxonomy" id="393310"/>
    <lineage>
        <taxon>Bacteria</taxon>
        <taxon>Pseudomonadati</taxon>
        <taxon>Pseudomonadota</taxon>
        <taxon>Alphaproteobacteria</taxon>
        <taxon>Rhodospirillales</taxon>
        <taxon>Azospirillaceae</taxon>
        <taxon>Skermanella</taxon>
    </lineage>
</organism>